<accession>A0A380T9B9</accession>
<sequence>MPAALLVTLLLAGLLLATLPAGRAMAEGDEAAQPQVLLLPFPFFNENFGAAVGAVYGLNAFPEPQSRVIATAFGGTYGAGMVFLAGQDLRLPVLDRLFIDPVFSFGYFQDTQSFIDGNPHFPGQQAGSNQSSEDNYISGSGLDYFARSRFKFLLPLGHGAEQIIPDYELDRGLLVGGATGASSLNPIESGRTFASLRPFYRNQQIDTDDIDENEFRTNGIDLALFWDNRDFPPNPSQGQGVRMQWSRDFGLLDSNASWTAMEGEIDQYFDFGATDGWRQRVLAFDAWTAYSPTWREQPSGKIVHRPPSYTGANLGGLWRMRGFPSQRFSDAAAVYYCAELRFIPDWNPFEAWPWFQRIVGVQWLQVVPFVEMGRVAPTYDVTNLHSSMKWDGGLGIRLSAKGFVIRADAAVSDSSYGIQMMISQPFQF</sequence>
<evidence type="ECO:0000313" key="1">
    <source>
        <dbReference type="EMBL" id="SUS04764.1"/>
    </source>
</evidence>
<organism evidence="1">
    <name type="scientific">metagenome</name>
    <dbReference type="NCBI Taxonomy" id="256318"/>
    <lineage>
        <taxon>unclassified sequences</taxon>
        <taxon>metagenomes</taxon>
    </lineage>
</organism>
<reference evidence="1" key="1">
    <citation type="submission" date="2018-07" db="EMBL/GenBank/DDBJ databases">
        <authorList>
            <person name="Quirk P.G."/>
            <person name="Krulwich T.A."/>
        </authorList>
    </citation>
    <scope>NUCLEOTIDE SEQUENCE</scope>
</reference>
<protein>
    <submittedName>
        <fullName evidence="1">Outer membrane protein/protective antigen OMA87</fullName>
    </submittedName>
</protein>
<dbReference type="Gene3D" id="2.40.160.50">
    <property type="entry name" value="membrane protein fhac: a member of the omp85/tpsb transporter family"/>
    <property type="match status" value="1"/>
</dbReference>
<proteinExistence type="predicted"/>
<name>A0A380T9B9_9ZZZZ</name>
<gene>
    <name evidence="1" type="ORF">DF3PB_1450002</name>
</gene>
<dbReference type="AlphaFoldDB" id="A0A380T9B9"/>
<dbReference type="EMBL" id="UIDG01000052">
    <property type="protein sequence ID" value="SUS04764.1"/>
    <property type="molecule type" value="Genomic_DNA"/>
</dbReference>